<keyword evidence="2" id="KW-1185">Reference proteome</keyword>
<evidence type="ECO:0000313" key="1">
    <source>
        <dbReference type="Ensembl" id="ENSLBEP00000020813.1"/>
    </source>
</evidence>
<evidence type="ECO:0000313" key="2">
    <source>
        <dbReference type="Proteomes" id="UP000261660"/>
    </source>
</evidence>
<protein>
    <submittedName>
        <fullName evidence="1">Uncharacterized protein</fullName>
    </submittedName>
</protein>
<sequence>MGDKTPTNPRELTQNPLKKIWMPCENGLPEKHISQRKGCHVFDCSCDCFLQCVLSAKLNLGVMSF</sequence>
<name>A0A3Q3FPF9_9LABR</name>
<dbReference type="STRING" id="56723.ENSLBEP00000020813"/>
<reference evidence="1" key="1">
    <citation type="submission" date="2025-08" db="UniProtKB">
        <authorList>
            <consortium name="Ensembl"/>
        </authorList>
    </citation>
    <scope>IDENTIFICATION</scope>
</reference>
<dbReference type="Proteomes" id="UP000261660">
    <property type="component" value="Unplaced"/>
</dbReference>
<dbReference type="Ensembl" id="ENSLBET00000021941.1">
    <property type="protein sequence ID" value="ENSLBEP00000020813.1"/>
    <property type="gene ID" value="ENSLBEG00000016013.1"/>
</dbReference>
<proteinExistence type="predicted"/>
<accession>A0A3Q3FPF9</accession>
<organism evidence="1 2">
    <name type="scientific">Labrus bergylta</name>
    <name type="common">ballan wrasse</name>
    <dbReference type="NCBI Taxonomy" id="56723"/>
    <lineage>
        <taxon>Eukaryota</taxon>
        <taxon>Metazoa</taxon>
        <taxon>Chordata</taxon>
        <taxon>Craniata</taxon>
        <taxon>Vertebrata</taxon>
        <taxon>Euteleostomi</taxon>
        <taxon>Actinopterygii</taxon>
        <taxon>Neopterygii</taxon>
        <taxon>Teleostei</taxon>
        <taxon>Neoteleostei</taxon>
        <taxon>Acanthomorphata</taxon>
        <taxon>Eupercaria</taxon>
        <taxon>Labriformes</taxon>
        <taxon>Labridae</taxon>
        <taxon>Labrus</taxon>
    </lineage>
</organism>
<dbReference type="GeneTree" id="ENSGT00940000179164"/>
<dbReference type="InParanoid" id="A0A3Q3FPF9"/>
<reference evidence="1" key="2">
    <citation type="submission" date="2025-09" db="UniProtKB">
        <authorList>
            <consortium name="Ensembl"/>
        </authorList>
    </citation>
    <scope>IDENTIFICATION</scope>
</reference>
<dbReference type="AlphaFoldDB" id="A0A3Q3FPF9"/>